<feature type="domain" description="PDZ GRASP-type" evidence="11">
    <location>
        <begin position="111"/>
        <end position="199"/>
    </location>
</feature>
<evidence type="ECO:0000256" key="5">
    <source>
        <dbReference type="ARBA" id="ARBA00022737"/>
    </source>
</evidence>
<feature type="compositionally biased region" description="Polar residues" evidence="10">
    <location>
        <begin position="321"/>
        <end position="333"/>
    </location>
</feature>
<evidence type="ECO:0000256" key="9">
    <source>
        <dbReference type="PIRSR" id="PIRSR607583-1"/>
    </source>
</evidence>
<feature type="region of interest" description="Disordered" evidence="10">
    <location>
        <begin position="321"/>
        <end position="345"/>
    </location>
</feature>
<dbReference type="InterPro" id="IPR007583">
    <property type="entry name" value="GRASP55_65"/>
</dbReference>
<evidence type="ECO:0000256" key="3">
    <source>
        <dbReference type="ARBA" id="ARBA00022553"/>
    </source>
</evidence>
<dbReference type="FunFam" id="2.30.42.10:FF:000056">
    <property type="entry name" value="Golgi reassembly-stacking protein 2 isoform 1"/>
    <property type="match status" value="1"/>
</dbReference>
<dbReference type="InterPro" id="IPR036034">
    <property type="entry name" value="PDZ_sf"/>
</dbReference>
<accession>A0A9N9RMC0</accession>
<dbReference type="OrthoDB" id="3318at2759"/>
<keyword evidence="9" id="KW-0862">Zinc</keyword>
<comment type="subcellular location">
    <subcellularLocation>
        <location evidence="1">Golgi apparatus membrane</location>
    </subcellularLocation>
</comment>
<keyword evidence="9" id="KW-0479">Metal-binding</keyword>
<keyword evidence="5" id="KW-0677">Repeat</keyword>
<evidence type="ECO:0000256" key="1">
    <source>
        <dbReference type="ARBA" id="ARBA00004394"/>
    </source>
</evidence>
<feature type="region of interest" description="Disordered" evidence="10">
    <location>
        <begin position="402"/>
        <end position="442"/>
    </location>
</feature>
<evidence type="ECO:0000256" key="8">
    <source>
        <dbReference type="ARBA" id="ARBA00023288"/>
    </source>
</evidence>
<feature type="binding site" evidence="9">
    <location>
        <position position="103"/>
    </location>
    <ligand>
        <name>Zn(2+)</name>
        <dbReference type="ChEBI" id="CHEBI:29105"/>
    </ligand>
</feature>
<name>A0A9N9RMC0_9DIPT</name>
<reference evidence="12" key="2">
    <citation type="submission" date="2022-10" db="EMBL/GenBank/DDBJ databases">
        <authorList>
            <consortium name="ENA_rothamsted_submissions"/>
            <consortium name="culmorum"/>
            <person name="King R."/>
        </authorList>
    </citation>
    <scope>NUCLEOTIDE SEQUENCE</scope>
</reference>
<evidence type="ECO:0000259" key="11">
    <source>
        <dbReference type="PROSITE" id="PS51865"/>
    </source>
</evidence>
<keyword evidence="8" id="KW-0449">Lipoprotein</keyword>
<organism evidence="12 13">
    <name type="scientific">Chironomus riparius</name>
    <dbReference type="NCBI Taxonomy" id="315576"/>
    <lineage>
        <taxon>Eukaryota</taxon>
        <taxon>Metazoa</taxon>
        <taxon>Ecdysozoa</taxon>
        <taxon>Arthropoda</taxon>
        <taxon>Hexapoda</taxon>
        <taxon>Insecta</taxon>
        <taxon>Pterygota</taxon>
        <taxon>Neoptera</taxon>
        <taxon>Endopterygota</taxon>
        <taxon>Diptera</taxon>
        <taxon>Nematocera</taxon>
        <taxon>Chironomoidea</taxon>
        <taxon>Chironomidae</taxon>
        <taxon>Chironominae</taxon>
        <taxon>Chironomus</taxon>
    </lineage>
</organism>
<keyword evidence="3" id="KW-0597">Phosphoprotein</keyword>
<dbReference type="FunFam" id="2.30.42.10:FF:000026">
    <property type="entry name" value="Golgi reassembly stacking protein 2"/>
    <property type="match status" value="1"/>
</dbReference>
<keyword evidence="6" id="KW-0333">Golgi apparatus</keyword>
<feature type="binding site" evidence="9">
    <location>
        <position position="18"/>
    </location>
    <ligand>
        <name>Zn(2+)</name>
        <dbReference type="ChEBI" id="CHEBI:29105"/>
    </ligand>
</feature>
<dbReference type="PANTHER" id="PTHR12893">
    <property type="entry name" value="GOLGI REASSEMBLY STACKING PROTEIN GRASP"/>
    <property type="match status" value="1"/>
</dbReference>
<evidence type="ECO:0000256" key="4">
    <source>
        <dbReference type="ARBA" id="ARBA00022707"/>
    </source>
</evidence>
<evidence type="ECO:0000256" key="7">
    <source>
        <dbReference type="ARBA" id="ARBA00023136"/>
    </source>
</evidence>
<proteinExistence type="inferred from homology"/>
<dbReference type="Gene3D" id="2.30.42.10">
    <property type="match status" value="2"/>
</dbReference>
<sequence>MGSSQSVEIPGGGTEGYHVLRVQDDSPGQKAGLEAFFDFVVAIGNTRLDQDNDTLKELLKSNKEKEIKMTVYSSKTQNVRVVSITPSETWGGQGLLGVSIRFCSFEGANENVWHILEVHPSSPAEIAGLRSFSDYIIGADSILHESEDLFTLIETHENKQLKLYVYNCDEDRCREVIITPNSKWGGEGSLGAGIGFGYLHRIPIRISTGIPEEKPLLQTPTMPTVVKTTINPPHQIPFIPMVPPLASTFSPPVIPSVTSALVDNLINNNPTPVSNMTVSTNTTNAQQSELKTSVAETNANVETSPASQLFNTQQNQTQAFLNSEQQQPQQIAPPTSLPEHLIPSAPPASVINQSFVNTEANQTVAAAASTVPMYNMNQFRNPIQQPMQSVNIPSMQQHPDLHQAFAPSPFTTPQHQDQNSNPQNFPTQNFQSASTQFNMPAPNMQTIESYPQVQTQINLNLPGMPPLTVNTPRIDPTKYTVP</sequence>
<dbReference type="AlphaFoldDB" id="A0A9N9RMC0"/>
<dbReference type="GO" id="GO:0000139">
    <property type="term" value="C:Golgi membrane"/>
    <property type="evidence" value="ECO:0007669"/>
    <property type="project" value="UniProtKB-SubCell"/>
</dbReference>
<feature type="domain" description="PDZ GRASP-type" evidence="11">
    <location>
        <begin position="15"/>
        <end position="105"/>
    </location>
</feature>
<dbReference type="PROSITE" id="PS51865">
    <property type="entry name" value="PDZ_GRASP"/>
    <property type="match status" value="2"/>
</dbReference>
<keyword evidence="4" id="KW-0519">Myristate</keyword>
<dbReference type="GO" id="GO:0007030">
    <property type="term" value="P:Golgi organization"/>
    <property type="evidence" value="ECO:0007669"/>
    <property type="project" value="TreeGrafter"/>
</dbReference>
<comment type="similarity">
    <text evidence="2">Belongs to the GORASP family.</text>
</comment>
<feature type="compositionally biased region" description="Polar residues" evidence="10">
    <location>
        <begin position="409"/>
        <end position="442"/>
    </location>
</feature>
<dbReference type="Pfam" id="PF04495">
    <property type="entry name" value="GRASP55_65"/>
    <property type="match status" value="1"/>
</dbReference>
<evidence type="ECO:0000256" key="6">
    <source>
        <dbReference type="ARBA" id="ARBA00023034"/>
    </source>
</evidence>
<protein>
    <recommendedName>
        <fullName evidence="11">PDZ GRASP-type domain-containing protein</fullName>
    </recommendedName>
</protein>
<dbReference type="EMBL" id="OU895877">
    <property type="protein sequence ID" value="CAG9799586.1"/>
    <property type="molecule type" value="Genomic_DNA"/>
</dbReference>
<dbReference type="InterPro" id="IPR024958">
    <property type="entry name" value="GRASP_PDZ"/>
</dbReference>
<evidence type="ECO:0000256" key="2">
    <source>
        <dbReference type="ARBA" id="ARBA00007144"/>
    </source>
</evidence>
<dbReference type="Proteomes" id="UP001153620">
    <property type="component" value="Chromosome 1"/>
</dbReference>
<keyword evidence="13" id="KW-1185">Reference proteome</keyword>
<evidence type="ECO:0000313" key="13">
    <source>
        <dbReference type="Proteomes" id="UP001153620"/>
    </source>
</evidence>
<evidence type="ECO:0000313" key="12">
    <source>
        <dbReference type="EMBL" id="CAG9799586.1"/>
    </source>
</evidence>
<keyword evidence="7" id="KW-0472">Membrane</keyword>
<dbReference type="PANTHER" id="PTHR12893:SF0">
    <property type="entry name" value="GRASP65"/>
    <property type="match status" value="1"/>
</dbReference>
<evidence type="ECO:0000256" key="10">
    <source>
        <dbReference type="SAM" id="MobiDB-lite"/>
    </source>
</evidence>
<reference evidence="12" key="1">
    <citation type="submission" date="2022-01" db="EMBL/GenBank/DDBJ databases">
        <authorList>
            <person name="King R."/>
        </authorList>
    </citation>
    <scope>NUCLEOTIDE SEQUENCE</scope>
</reference>
<dbReference type="GO" id="GO:0046872">
    <property type="term" value="F:metal ion binding"/>
    <property type="evidence" value="ECO:0007669"/>
    <property type="project" value="UniProtKB-KW"/>
</dbReference>
<dbReference type="SUPFAM" id="SSF50156">
    <property type="entry name" value="PDZ domain-like"/>
    <property type="match status" value="2"/>
</dbReference>
<gene>
    <name evidence="12" type="ORF">CHIRRI_LOCUS2551</name>
</gene>